<dbReference type="PROSITE" id="PS51419">
    <property type="entry name" value="RAB"/>
    <property type="match status" value="1"/>
</dbReference>
<evidence type="ECO:0000256" key="10">
    <source>
        <dbReference type="ARBA" id="ARBA00023136"/>
    </source>
</evidence>
<evidence type="ECO:0000256" key="12">
    <source>
        <dbReference type="ARBA" id="ARBA00023289"/>
    </source>
</evidence>
<evidence type="ECO:0000256" key="11">
    <source>
        <dbReference type="ARBA" id="ARBA00023288"/>
    </source>
</evidence>
<keyword evidence="5" id="KW-0488">Methylation</keyword>
<keyword evidence="9" id="KW-0342">GTP-binding</keyword>
<dbReference type="PANTHER" id="PTHR47981">
    <property type="entry name" value="RAB FAMILY"/>
    <property type="match status" value="1"/>
</dbReference>
<comment type="similarity">
    <text evidence="3">Belongs to the small GTPase superfamily. Rab family.</text>
</comment>
<dbReference type="Proteomes" id="UP001642484">
    <property type="component" value="Unassembled WGS sequence"/>
</dbReference>
<dbReference type="SUPFAM" id="SSF52540">
    <property type="entry name" value="P-loop containing nucleoside triphosphate hydrolases"/>
    <property type="match status" value="1"/>
</dbReference>
<keyword evidence="6" id="KW-0547">Nucleotide-binding</keyword>
<keyword evidence="11" id="KW-0449">Lipoprotein</keyword>
<protein>
    <submittedName>
        <fullName evidence="14">Uncharacterized protein</fullName>
    </submittedName>
</protein>
<evidence type="ECO:0000256" key="9">
    <source>
        <dbReference type="ARBA" id="ARBA00023134"/>
    </source>
</evidence>
<dbReference type="SMART" id="SM00175">
    <property type="entry name" value="RAB"/>
    <property type="match status" value="1"/>
</dbReference>
<accession>A0ABP0MCC1</accession>
<evidence type="ECO:0000256" key="7">
    <source>
        <dbReference type="ARBA" id="ARBA00022753"/>
    </source>
</evidence>
<keyword evidence="7" id="KW-0967">Endosome</keyword>
<name>A0ABP0MCC1_9DINO</name>
<keyword evidence="8" id="KW-0653">Protein transport</keyword>
<evidence type="ECO:0000256" key="13">
    <source>
        <dbReference type="SAM" id="MobiDB-lite"/>
    </source>
</evidence>
<dbReference type="EMBL" id="CAXAMN010016546">
    <property type="protein sequence ID" value="CAK9048427.1"/>
    <property type="molecule type" value="Genomic_DNA"/>
</dbReference>
<comment type="subcellular location">
    <subcellularLocation>
        <location evidence="1">Late endosome membrane</location>
    </subcellularLocation>
    <subcellularLocation>
        <location evidence="2">Lysosome membrane</location>
    </subcellularLocation>
</comment>
<sequence length="239" mass="25954">MNDVSLPPPPPPPPPEENGEAFDGNPFGSLVQPSPLVLRCKVVLLGDSAAGKTSLAKVFQGGAQSFPKNYNMTIGVDFLVKRVNIPETNVAVELYIVDCGGFSVCQDVLRPQWETANAMMLVYDVANPESFSHLEDWYAQLKYARGEPAISGVVIATKTDLMDRPGCISVEKIMPRRRSASCSRHGRRGPSVLQPERPRVIRDVLFKRNSGCAVPLLGRALLPEVRRAEGGAGESSLRA</sequence>
<comment type="caution">
    <text evidence="14">The sequence shown here is derived from an EMBL/GenBank/DDBJ whole genome shotgun (WGS) entry which is preliminary data.</text>
</comment>
<dbReference type="PRINTS" id="PR00449">
    <property type="entry name" value="RASTRNSFRMNG"/>
</dbReference>
<gene>
    <name evidence="14" type="ORF">CCMP2556_LOCUS24939</name>
</gene>
<keyword evidence="12" id="KW-0636">Prenylation</keyword>
<evidence type="ECO:0000256" key="2">
    <source>
        <dbReference type="ARBA" id="ARBA00004656"/>
    </source>
</evidence>
<evidence type="ECO:0000256" key="5">
    <source>
        <dbReference type="ARBA" id="ARBA00022481"/>
    </source>
</evidence>
<evidence type="ECO:0000256" key="1">
    <source>
        <dbReference type="ARBA" id="ARBA00004414"/>
    </source>
</evidence>
<evidence type="ECO:0000256" key="6">
    <source>
        <dbReference type="ARBA" id="ARBA00022741"/>
    </source>
</evidence>
<proteinExistence type="inferred from homology"/>
<keyword evidence="4" id="KW-0813">Transport</keyword>
<feature type="compositionally biased region" description="Pro residues" evidence="13">
    <location>
        <begin position="1"/>
        <end position="16"/>
    </location>
</feature>
<dbReference type="Gene3D" id="3.40.50.300">
    <property type="entry name" value="P-loop containing nucleotide triphosphate hydrolases"/>
    <property type="match status" value="1"/>
</dbReference>
<reference evidence="14 15" key="1">
    <citation type="submission" date="2024-02" db="EMBL/GenBank/DDBJ databases">
        <authorList>
            <person name="Chen Y."/>
            <person name="Shah S."/>
            <person name="Dougan E. K."/>
            <person name="Thang M."/>
            <person name="Chan C."/>
        </authorList>
    </citation>
    <scope>NUCLEOTIDE SEQUENCE [LARGE SCALE GENOMIC DNA]</scope>
</reference>
<keyword evidence="10" id="KW-0472">Membrane</keyword>
<dbReference type="PANTHER" id="PTHR47981:SF13">
    <property type="entry name" value="RAS-RELATED PROTEIN RAB-7A"/>
    <property type="match status" value="1"/>
</dbReference>
<keyword evidence="15" id="KW-1185">Reference proteome</keyword>
<evidence type="ECO:0000256" key="4">
    <source>
        <dbReference type="ARBA" id="ARBA00022448"/>
    </source>
</evidence>
<dbReference type="Pfam" id="PF00071">
    <property type="entry name" value="Ras"/>
    <property type="match status" value="1"/>
</dbReference>
<evidence type="ECO:0000256" key="3">
    <source>
        <dbReference type="ARBA" id="ARBA00006270"/>
    </source>
</evidence>
<evidence type="ECO:0000256" key="8">
    <source>
        <dbReference type="ARBA" id="ARBA00022927"/>
    </source>
</evidence>
<feature type="region of interest" description="Disordered" evidence="13">
    <location>
        <begin position="1"/>
        <end position="25"/>
    </location>
</feature>
<dbReference type="InterPro" id="IPR001806">
    <property type="entry name" value="Small_GTPase"/>
</dbReference>
<evidence type="ECO:0000313" key="14">
    <source>
        <dbReference type="EMBL" id="CAK9048427.1"/>
    </source>
</evidence>
<evidence type="ECO:0000313" key="15">
    <source>
        <dbReference type="Proteomes" id="UP001642484"/>
    </source>
</evidence>
<dbReference type="InterPro" id="IPR027417">
    <property type="entry name" value="P-loop_NTPase"/>
</dbReference>
<organism evidence="14 15">
    <name type="scientific">Durusdinium trenchii</name>
    <dbReference type="NCBI Taxonomy" id="1381693"/>
    <lineage>
        <taxon>Eukaryota</taxon>
        <taxon>Sar</taxon>
        <taxon>Alveolata</taxon>
        <taxon>Dinophyceae</taxon>
        <taxon>Suessiales</taxon>
        <taxon>Symbiodiniaceae</taxon>
        <taxon>Durusdinium</taxon>
    </lineage>
</organism>